<evidence type="ECO:0000313" key="18">
    <source>
        <dbReference type="Proteomes" id="UP000009022"/>
    </source>
</evidence>
<dbReference type="GO" id="GO:0097729">
    <property type="term" value="C:9+2 motile cilium"/>
    <property type="evidence" value="ECO:0000318"/>
    <property type="project" value="GO_Central"/>
</dbReference>
<keyword evidence="5" id="KW-0677">Repeat</keyword>
<name>B3RY76_TRIAD</name>
<keyword evidence="7" id="KW-0067">ATP-binding</keyword>
<dbReference type="Pfam" id="PF12781">
    <property type="entry name" value="AAA_9"/>
    <property type="match status" value="1"/>
</dbReference>
<dbReference type="FunFam" id="3.40.50.300:FF:002857">
    <property type="entry name" value="Dynein heavy chain, cytoplasmic"/>
    <property type="match status" value="1"/>
</dbReference>
<dbReference type="InterPro" id="IPR041228">
    <property type="entry name" value="Dynein_C"/>
</dbReference>
<proteinExistence type="inferred from homology"/>
<keyword evidence="11" id="KW-0505">Motor protein</keyword>
<dbReference type="PANTHER" id="PTHR45703:SF8">
    <property type="entry name" value="DYNEINS HEAVY CHAIN"/>
    <property type="match status" value="1"/>
</dbReference>
<evidence type="ECO:0000256" key="2">
    <source>
        <dbReference type="ARBA" id="ARBA00008887"/>
    </source>
</evidence>
<evidence type="ECO:0000256" key="14">
    <source>
        <dbReference type="SAM" id="Coils"/>
    </source>
</evidence>
<dbReference type="FunFam" id="3.10.490.20:FF:000018">
    <property type="entry name" value="Dynein heavy chain 5, axonemal"/>
    <property type="match status" value="1"/>
</dbReference>
<dbReference type="InterPro" id="IPR041589">
    <property type="entry name" value="DNAH3_AAA_lid_1"/>
</dbReference>
<protein>
    <recommendedName>
        <fullName evidence="16">AAA+ ATPase domain-containing protein</fullName>
    </recommendedName>
</protein>
<gene>
    <name evidence="17" type="ORF">TRIADDRAFT_56463</name>
</gene>
<dbReference type="Pfam" id="PF08393">
    <property type="entry name" value="DHC_N2"/>
    <property type="match status" value="1"/>
</dbReference>
<feature type="coiled-coil region" evidence="14">
    <location>
        <begin position="3545"/>
        <end position="3572"/>
    </location>
</feature>
<dbReference type="Pfam" id="PF18199">
    <property type="entry name" value="Dynein_C"/>
    <property type="match status" value="1"/>
</dbReference>
<dbReference type="Gene3D" id="1.20.920.30">
    <property type="match status" value="1"/>
</dbReference>
<dbReference type="Gene3D" id="1.20.1270.280">
    <property type="match status" value="1"/>
</dbReference>
<dbReference type="Gene3D" id="1.10.287.2620">
    <property type="match status" value="1"/>
</dbReference>
<evidence type="ECO:0000256" key="12">
    <source>
        <dbReference type="ARBA" id="ARBA00023212"/>
    </source>
</evidence>
<dbReference type="FunFam" id="1.10.8.720:FF:000015">
    <property type="entry name" value="Dynein heavy chain 5, axonemal"/>
    <property type="match status" value="1"/>
</dbReference>
<dbReference type="Gene3D" id="1.10.472.130">
    <property type="match status" value="1"/>
</dbReference>
<evidence type="ECO:0000256" key="6">
    <source>
        <dbReference type="ARBA" id="ARBA00022741"/>
    </source>
</evidence>
<dbReference type="Proteomes" id="UP000009022">
    <property type="component" value="Unassembled WGS sequence"/>
</dbReference>
<dbReference type="GO" id="GO:0045505">
    <property type="term" value="F:dynein intermediate chain binding"/>
    <property type="evidence" value="ECO:0000318"/>
    <property type="project" value="GO_Central"/>
</dbReference>
<dbReference type="Gene3D" id="1.10.8.710">
    <property type="match status" value="1"/>
</dbReference>
<evidence type="ECO:0000256" key="9">
    <source>
        <dbReference type="ARBA" id="ARBA00023054"/>
    </source>
</evidence>
<sequence length="5245" mass="597407">MDDRHWWFATKLQASFRIGGYDKPTLLEDFICESSTLEHIGNFLGPNGVSVLFFYCEKLDETRLSSRRLHVSYTVHKDIDFNDMLILYFLRDSNDEEILPHNIADEVCCGELSSAIIASLQTLLSDSYAPLLRVRKDWGQCSEDNISQLFTNFDKLITALIDSADILSSNKYMLKRPEASVTNDFKLNRAAVVNQTIVSEFEILVADWISTIETVLQNQGDDSGVDTNAGPLSELYRWRRRHKIFTNITDQLKGKECKAVISVLITAKSKLLKRWKNIDVCITEAVNETKDKVKYLESLKKYIDQLYHNNSPTQIASNVLPMLFNNIRQMDSISRAYARSGYLGLFLSKICNQMVALCKEHISGISLNEIEIDYEHWKNLEDLKKIYDDPRASGKKQAGHKSATIFTTENQDMLDKYLPHRLLACLALAKSIRDSIRNLRDSLGTAAFSTVSSASHLSSMQNQHNQNATPAKWKSSGQSLNTALNIVKRLNSVSEGGTPSNQMPNSIGVSLNDEDSIMFHFDRFCIRVRHIIGIIQTLAQFSQLASLTTGLPRLHKQFNVSASIWGEQGVYGHCITILHTGKESVAAVGLAYRHVPAPHQITSVVEEEEDDNNSERLSTHGQSNPLGRIKVTIPDSEAGKIESADGSLDDEPTESTEEDQDFEEELSITGTIKTVIKFAKKLLRDTVTTEVLLDVDSMYRERFDKAYEHVMAMIKHLEQYVAKYIETVMSKKITTQHALDILTRFNTVQNRMHISTMLKEKFYEAFNWYEEELEEVQDLYEKNKEEPHIVRHAPPVAGAINWIRQLLRRLEEPMKIFCDTKSVMADSTRVIKNYNRIASTLIKFESLWFSQWKAHIDSAKHGLKVPLLLRHPKTGDLIVNADERVSQVIHEGRWMARLNIQLPENAVAILSQESRFKKYKHNLEAVLHEFKRVCQDIPLPLQPLFEKHTETVMRYLLPGLSTVTWNSMNIDAYLHHIHTSTNHLKEIVVKVNNILISRVDCGIASVKNAILFDMDSMFSEEWSIIAFPKLQIKNIEARKQELLSKIYEVESALRDIVNIITENNINSQPSLQYQVNGKGVISQLTKSINKNLQSQSLQDRNKSSNSSSSAPNYKIGPFNTKSSNMFEHYGKLMHDAILHSISKSLFTYAEALGCKINFVKHPTQLNGDAIDNFGNLNKVPTVIIKDEASNQEDMVLKLDNASQIVAYSGAELKNEALLRFNVDIKFSIPDLVVEPKLEDVQTAVNQVAHAIIAISQDIKWTTTQHEENALAFNLISNDKIVTGITKLISSTIRSYQQTVRDKLNSFRRFNFLWANDIHATFNQFVKSGISTSDCMSEVERLQRIEREVEDIDDKIVVGAISLGTLPVRNSLRGFAAAWKVQYASYMHDKAKGELDKIIAYRMHITDRLAKDVFTLDQLNEAQKLLQELSDMENTIDDVFLPVERMYSLLRQFNLRLPRSEVQEVRNLREEWQKLLLLAEKVRYQLMVTHRTAFEQELDKQIKAFVVDVIQFRNSFDAQGPAIPGIRPAEAVKRLIEFQDEFQKYDEKRRILDAVQKLFGKPPVSFPDLDKTGEELHLLDLLYSLFQRFLAFDAEFRERLWAKADLDNAHRQMEVFWNECLKLPEQIKGWSSYKELKGLIDGYLALFPVLHRLASKEIRNRHWLDVMVATGSSFQLEANVFKLKHLLDIGLLRHQNEIGEITRCASRELEIEETLRNIEEEWTEQVLAFDEFKNRGFLCLSASNTQTLLEQLDDSQVSLASMLTSRHIGPLRDEAASWATKLNSVSEILELWLSVQELWLNLEAVFYQAETIKELPQEARRFNRIDRSWSRLMKQAYEIRNVLQCCFRGDVPKYTVLKHLLEELELCFKSLLSYLDQKRREFPRFYFVSDSILLSVLRSARTLDSVRPHLRSIFGNISNLKINTAAPISRNKKVLAPLDHQSEHSNAPSAATFRKRSSMDFIPISLKRRSSQDMINIPFHRSSQNAISSGVSIANSVSDADGLSDSISKIYAVVSPECETLQLSTQVPLSGGVQAWLNALSTSVEKTLLELINDQVDDVLAMTSIDEWAYKYPAQVARLGLQYYWTKECEQGITEIRTERKSLSNTSRRFWSFLSKTTVTISRVNWKHVDEPVTNVHRLRLETLLAHGLYMRDVLDDLAKKKLREQTDFEWKKNLRFYHMKEDSHKEEKVPQIWVLDTKFNYGFEFYGCMSPIIMTPLTDRCFLSLSQAVSNHRGAALCGPWGTGKTETIKGFAHMLGVYLVAFSCSLQSEPSSLIRIIHGLAQDGCWGCFDDFHRVQVSTISVLSHHLQIIMNALRTKEIFCTMPGGIEITINRKVAFFMTYDTSYGNQGDHLLPSDIRTLFRPIALTAPDVGLILRAYCTSKGFKAPRVLADRIKLLLSISKHLVKSNNQHKISLSSILSCISYAAKRRDDYQALQNNPKMGDIARSNSASSTQNLGASGGGLRPRAETTRKNTPSQQLSPAIRGEHMFVSHAIQDLIVPQISPENFAVFNSLLHDIFYSSSDPYKLAGFHDGSGTVEEAFMQQTQKSGLHFHAPWVSKAMQLHKLSKVHHGVVVAGPPGSGKSTMISTLIDALSLCSKNDQGDGSKKHIHRLQKINPTAVSNLSLMFGRLNASNDWEDGIFTALWRKANKNLATTTWLCLDATLAPYWADNLNCIIGNGRSLDLLNGERLFLSDNVKILFETHDVSNASPAVFGRTGIVYVDDGVLGWVPLSHAWLASRNDQEIKVLQPVFSAIISDVTNFISYDCQVMVKVCEIGLFQTCLSLLTALLEEQAEVIADLHIERLFLFSVIWSYGMIMNDHDRGRFSNLMKSLSTALPDYDLGISVFDYYVDESGEWDPWTSRVPEFSPDSMDFLGETFIDTVTTVKISRLMELSFSSGRNVSIIGPPGCGKTVTVNRFLDQQDGSSMVTKRIVFSGTSSAHDLQHFIDENVYHRQGFVYGAKDGKKLCLFVDDLNLPTSNSDKTIQESHELLRQLLDDKLIFNYNKIGDYRVIENLQVIATATSSSSSTINTTTSTMKSVLPDRLKRHFSIFYLQEPTGNALNSIMSGIVHANLYLYESVLNPDLMNTLTQASCDVLARIKSVLRPSPVPGRYQYSFNLRDLNRVIQMLKRLSNQPRIDELSIVSLWKHELDRTIRDRICRNTDLNWYDGTVVKILEEYFPNISKDELIQDYITFKLEPIRSRTHTGATVKDYIQPITNMSEIMGWIRDQMITYNEDFGNRNLSVILSDYIVAHVVRLLRILSFNNRGNAVLVGQVGSHLSTYVRFALYVCGIPQHHVDTSSGNTFYDGLRSAVRLTGAEGKRLAIVLKANDLKNSVIIDAVNSILISGECSKLFSNDELDGLLQALSHTLKRNYSNMDTNPMDFFISRVKSNLHIIITIPPTNNLLKVAANQFPGFISCCHMDWLMDWSKPSLISEATHYIAEYSIMEHSAEDIRGKVVHSMADIHVFMLKECDQLPWAMDKYNANQSNDPKQCLPFAKNALVERITTKYDKKWQNRKDVFVGPNTYRRFMNAFKKIYTTKHQEANTTILKLRKALQTLESTKIEAESTASDIEKMKYNLRLATDRSASLLQQLTIRITQLEKLKAKLGTGGNVLDAFATINELEMASEVESVPLPLDDEMDELDTEFEKLRQIKLRKKHDKLMEDITRAQEEVDEAKKALSGAKNQIRHWRNKIDRSCVERLRVFQNPPSLVGTVMEMTMVLLGKLEPSPAYSINYNTSSSNIASNTGNNYDDAYSSIPRGSSFVGKSKRGRDHTNNASNHNRVDRDLWKSIQLAMTDSQKFIDALWNIQWEEGLSPDKLAIMENYLGKKSPTNLAQTNNQLTGLSITEEMNQNHHHHHPITSNLLASGSTFSPRRLSSSTSVSFQTGTQQTGAVPPPNITIAAAKYSSEDAAILVAYIMALVEYTYQYSPVREKIERLQELLIEKEEDERRAAEEEDEVEQEEEQREEIQIEDELSIDDYDRIEEEAHQLQIEYDRAAVEKHILQKEYDINTQRLQAAMEAINSLETQTKLWQDLVDENTSLDLLLANCVCASAFLAYLGPLGADARSNCAAEFMRACMGNKLPVAKKAIFTDVTLAEFVLGQANLRRIEVSERLPKDILSQENFCIFKYQVYCNSWILLCDPQRIASTYVAANVDDITIVRYKELRNQLDTCLNDGKEILITDVDTKSILEDKRFSILLRHADLFDKERETFKMMIGDHEVECNPQFRMTLSTSCLPMNVPDELASQLSVIELSHSTQGLEELLLDFFMQKEKTRIDEDSTQIAEEMIAIYNRLETIEQNMLELLSCNNKLLHDLTMTKKLTSLKKAYDEAIENQARVKVNEDNIINTRQHYRPVAKRGAVLFNVSKQMALVNPMYQISLDQFLNMYSTSILHSDRTVVKAVVDRLTQLVFFSIARGYFEIDQFLYALHLAIEVEGSEGRVGNLEREYLISPTLANQLMMAQGKPAVSDLPPSKHMGKKPFEWMSDDQYQNLLTLASYYDWFTDYFERMTRDGRETQWRALCEHLTPENAALPDIIEDRLKPMQKLLILRAIRPDRLLQTTAAFVVSVLGKRYVGEVACDLTTSYKQGNNRQPMLLVFSSEAETAERLVYDFSVKRGIPLVNYNMCDSIAEESRINKAVQRGMLNGQWVMLHNAHYAPHLLNTLNTILSDTKQIDPSFRLWISSKPNTILSHQLLQSSIKLVVEPPKRMRESILSCLNWIEPDTFKTSQRSEWIPLLHNLCLLHSSLRLRTRYKNRGWNAPYDLEWSNSEFWQAIEFFRREFANIGVLESSGGATGVKNITWTGLRTMLSEVIYGNIIFDKFDQATLNAIVEKWINSGAIKRDSEPMKVKYRAPAIIFSPNVRMSAIAQAMENVNHSILDVPEACGLHSSSEVALDEGPYLFYMLSKIIHDMPDIGNRKWNQDQQVATSDKTITVNQALAIPHNTNAQPLHTAYSDLDIIISSTFIPGRRSRYVDIHEIAINLLSKLPKGWTREFIHERIKKKKGSIHSPFNQFVLSEVELMNKLIQQIRLTLTSLKEATQHDLLGDHTNDDALRAASDLYYLRIPEDWCKLGGPSAPPHHWNLGYWIDDFNKRFQHLDRMLLQDTIRAHYKHGIAEEYVLQIELTARDKDHLRDAPNEGMFVYGIYVWGSSWEKTAGELQDAAPKSNPSSLPVIHITAVPISDKPWITDPSSYPSVYQCPCYCSRMNRVEPLFCLDIKNDSGGSRWALRGLYATLRPF</sequence>
<dbReference type="GO" id="GO:0051959">
    <property type="term" value="F:dynein light intermediate chain binding"/>
    <property type="evidence" value="ECO:0000318"/>
    <property type="project" value="GO_Central"/>
</dbReference>
<dbReference type="InterPro" id="IPR024317">
    <property type="entry name" value="Dynein_heavy_chain_D4_dom"/>
</dbReference>
<dbReference type="FunFam" id="1.20.58.1120:FF:000029">
    <property type="entry name" value="Dynein heavy chain 5, axonemal"/>
    <property type="match status" value="1"/>
</dbReference>
<dbReference type="Pfam" id="PF17857">
    <property type="entry name" value="AAA_lid_1"/>
    <property type="match status" value="1"/>
</dbReference>
<dbReference type="GO" id="GO:0005524">
    <property type="term" value="F:ATP binding"/>
    <property type="evidence" value="ECO:0007669"/>
    <property type="project" value="UniProtKB-KW"/>
</dbReference>
<evidence type="ECO:0000256" key="5">
    <source>
        <dbReference type="ARBA" id="ARBA00022737"/>
    </source>
</evidence>
<dbReference type="InterPro" id="IPR041466">
    <property type="entry name" value="Dynein_AAA5_ext"/>
</dbReference>
<dbReference type="Gene3D" id="3.40.50.300">
    <property type="entry name" value="P-loop containing nucleotide triphosphate hydrolases"/>
    <property type="match status" value="5"/>
</dbReference>
<comment type="subcellular location">
    <subcellularLocation>
        <location evidence="1">Cytoplasm</location>
        <location evidence="1">Cytoskeleton</location>
        <location evidence="1">Cilium axoneme</location>
    </subcellularLocation>
</comment>
<evidence type="ECO:0000256" key="7">
    <source>
        <dbReference type="ARBA" id="ARBA00022840"/>
    </source>
</evidence>
<dbReference type="InterPro" id="IPR026983">
    <property type="entry name" value="DHC"/>
</dbReference>
<dbReference type="InterPro" id="IPR035699">
    <property type="entry name" value="AAA_6"/>
</dbReference>
<dbReference type="SUPFAM" id="SSF52540">
    <property type="entry name" value="P-loop containing nucleoside triphosphate hydrolases"/>
    <property type="match status" value="3"/>
</dbReference>
<dbReference type="FunFam" id="1.20.140.100:FF:000003">
    <property type="entry name" value="Dynein, axonemal, heavy chain 5"/>
    <property type="match status" value="1"/>
</dbReference>
<feature type="coiled-coil region" evidence="14">
    <location>
        <begin position="3656"/>
        <end position="3697"/>
    </location>
</feature>
<keyword evidence="4" id="KW-0493">Microtubule</keyword>
<feature type="domain" description="AAA+ ATPase" evidence="16">
    <location>
        <begin position="2899"/>
        <end position="3064"/>
    </location>
</feature>
<dbReference type="InterPro" id="IPR042228">
    <property type="entry name" value="Dynein_linker_3"/>
</dbReference>
<dbReference type="EMBL" id="DS985245">
    <property type="protein sequence ID" value="EDV24554.1"/>
    <property type="molecule type" value="Genomic_DNA"/>
</dbReference>
<dbReference type="FunFam" id="3.40.50.300:FF:003809">
    <property type="entry name" value="Dynein heavy chain 5, axonemal"/>
    <property type="match status" value="1"/>
</dbReference>
<dbReference type="InterPro" id="IPR013602">
    <property type="entry name" value="Dynein_heavy_linker"/>
</dbReference>
<dbReference type="Pfam" id="PF12780">
    <property type="entry name" value="AAA_8"/>
    <property type="match status" value="1"/>
</dbReference>
<dbReference type="Pfam" id="PF08385">
    <property type="entry name" value="DHC_N1"/>
    <property type="match status" value="2"/>
</dbReference>
<dbReference type="HOGENOM" id="CLU_000038_9_1_1"/>
<dbReference type="Gene3D" id="3.10.490.20">
    <property type="match status" value="1"/>
</dbReference>
<evidence type="ECO:0000256" key="10">
    <source>
        <dbReference type="ARBA" id="ARBA00023069"/>
    </source>
</evidence>
<dbReference type="InterPro" id="IPR042222">
    <property type="entry name" value="Dynein_2_N"/>
</dbReference>
<feature type="domain" description="AAA+ ATPase" evidence="16">
    <location>
        <begin position="2570"/>
        <end position="2727"/>
    </location>
</feature>
<dbReference type="OrthoDB" id="286107at2759"/>
<evidence type="ECO:0000256" key="11">
    <source>
        <dbReference type="ARBA" id="ARBA00023175"/>
    </source>
</evidence>
<dbReference type="InterPro" id="IPR043160">
    <property type="entry name" value="Dynein_C_barrel"/>
</dbReference>
<dbReference type="CTD" id="6754089"/>
<feature type="domain" description="AAA+ ATPase" evidence="16">
    <location>
        <begin position="2231"/>
        <end position="2371"/>
    </location>
</feature>
<feature type="compositionally biased region" description="Acidic residues" evidence="15">
    <location>
        <begin position="3959"/>
        <end position="3974"/>
    </location>
</feature>
<dbReference type="GO" id="GO:0036157">
    <property type="term" value="C:outer dynein arm"/>
    <property type="evidence" value="ECO:0000318"/>
    <property type="project" value="GO_Central"/>
</dbReference>
<dbReference type="InterPro" id="IPR041658">
    <property type="entry name" value="AAA_lid_11"/>
</dbReference>
<keyword evidence="10" id="KW-0969">Cilium</keyword>
<keyword evidence="18" id="KW-1185">Reference proteome</keyword>
<feature type="region of interest" description="Disordered" evidence="15">
    <location>
        <begin position="2441"/>
        <end position="2480"/>
    </location>
</feature>
<feature type="region of interest" description="Disordered" evidence="15">
    <location>
        <begin position="605"/>
        <end position="664"/>
    </location>
</feature>
<evidence type="ECO:0000256" key="13">
    <source>
        <dbReference type="ARBA" id="ARBA00023273"/>
    </source>
</evidence>
<feature type="region of interest" description="Disordered" evidence="15">
    <location>
        <begin position="1094"/>
        <end position="1116"/>
    </location>
</feature>
<dbReference type="Gene3D" id="1.10.8.1220">
    <property type="match status" value="1"/>
</dbReference>
<organism evidence="17 18">
    <name type="scientific">Trichoplax adhaerens</name>
    <name type="common">Trichoplax reptans</name>
    <dbReference type="NCBI Taxonomy" id="10228"/>
    <lineage>
        <taxon>Eukaryota</taxon>
        <taxon>Metazoa</taxon>
        <taxon>Placozoa</taxon>
        <taxon>Uniplacotomia</taxon>
        <taxon>Trichoplacea</taxon>
        <taxon>Trichoplacidae</taxon>
        <taxon>Trichoplax</taxon>
    </lineage>
</organism>
<feature type="compositionally biased region" description="Polar residues" evidence="15">
    <location>
        <begin position="2447"/>
        <end position="2458"/>
    </location>
</feature>
<dbReference type="PANTHER" id="PTHR45703">
    <property type="entry name" value="DYNEIN HEAVY CHAIN"/>
    <property type="match status" value="1"/>
</dbReference>
<dbReference type="GO" id="GO:0036158">
    <property type="term" value="P:outer dynein arm assembly"/>
    <property type="evidence" value="ECO:0000318"/>
    <property type="project" value="GO_Central"/>
</dbReference>
<dbReference type="Gene3D" id="1.20.140.100">
    <property type="entry name" value="Dynein heavy chain, N-terminal domain 2"/>
    <property type="match status" value="1"/>
</dbReference>
<evidence type="ECO:0000259" key="16">
    <source>
        <dbReference type="SMART" id="SM00382"/>
    </source>
</evidence>
<dbReference type="FunFam" id="1.10.472.130:FF:000051">
    <property type="entry name" value="Dynein heavy chain 5, axonemal"/>
    <property type="match status" value="1"/>
</dbReference>
<dbReference type="InParanoid" id="B3RY76"/>
<dbReference type="FunFam" id="1.10.287.2620:FF:000001">
    <property type="entry name" value="Cytoplasmic dynein heavy chain 1"/>
    <property type="match status" value="1"/>
</dbReference>
<dbReference type="RefSeq" id="XP_002112444.1">
    <property type="nucleotide sequence ID" value="XM_002112408.1"/>
</dbReference>
<feature type="compositionally biased region" description="Acidic residues" evidence="15">
    <location>
        <begin position="647"/>
        <end position="664"/>
    </location>
</feature>
<keyword evidence="3" id="KW-0963">Cytoplasm</keyword>
<feature type="region of interest" description="Disordered" evidence="15">
    <location>
        <begin position="3766"/>
        <end position="3786"/>
    </location>
</feature>
<dbReference type="SMART" id="SM00382">
    <property type="entry name" value="AAA"/>
    <property type="match status" value="3"/>
</dbReference>
<dbReference type="GO" id="GO:0005874">
    <property type="term" value="C:microtubule"/>
    <property type="evidence" value="ECO:0007669"/>
    <property type="project" value="UniProtKB-KW"/>
</dbReference>
<comment type="similarity">
    <text evidence="2">Belongs to the dynein heavy chain family.</text>
</comment>
<dbReference type="InterPro" id="IPR042219">
    <property type="entry name" value="AAA_lid_11_sf"/>
</dbReference>
<dbReference type="STRING" id="10228.B3RY76"/>
<keyword evidence="6" id="KW-0547">Nucleotide-binding</keyword>
<feature type="region of interest" description="Disordered" evidence="15">
    <location>
        <begin position="3953"/>
        <end position="3974"/>
    </location>
</feature>
<evidence type="ECO:0000256" key="15">
    <source>
        <dbReference type="SAM" id="MobiDB-lite"/>
    </source>
</evidence>
<dbReference type="KEGG" id="tad:TRIADDRAFT_56463"/>
<dbReference type="FunFam" id="3.40.50.300:FF:001375">
    <property type="entry name" value="Dynein heavy chain, putative"/>
    <property type="match status" value="1"/>
</dbReference>
<evidence type="ECO:0000313" key="17">
    <source>
        <dbReference type="EMBL" id="EDV24554.1"/>
    </source>
</evidence>
<dbReference type="Pfam" id="PF25007">
    <property type="entry name" value="DYH2-5-8_CC"/>
    <property type="match status" value="1"/>
</dbReference>
<keyword evidence="9 14" id="KW-0175">Coiled coil</keyword>
<dbReference type="InterPro" id="IPR035706">
    <property type="entry name" value="AAA_9"/>
</dbReference>
<dbReference type="Gene3D" id="1.20.58.1120">
    <property type="match status" value="1"/>
</dbReference>
<dbReference type="PhylomeDB" id="B3RY76"/>
<dbReference type="Pfam" id="PF03028">
    <property type="entry name" value="Dynein_heavy"/>
    <property type="match status" value="1"/>
</dbReference>
<accession>B3RY76</accession>
<dbReference type="FunFam" id="1.20.920.30:FF:000020">
    <property type="entry name" value="Dynein heavy chain family protein"/>
    <property type="match status" value="1"/>
</dbReference>
<dbReference type="Pfam" id="PF18198">
    <property type="entry name" value="AAA_lid_11"/>
    <property type="match status" value="1"/>
</dbReference>
<dbReference type="InterPro" id="IPR027417">
    <property type="entry name" value="P-loop_NTPase"/>
</dbReference>
<dbReference type="InterPro" id="IPR013594">
    <property type="entry name" value="Dynein_heavy_tail"/>
</dbReference>
<dbReference type="Gene3D" id="3.20.180.20">
    <property type="entry name" value="Dynein heavy chain, N-terminal domain 2"/>
    <property type="match status" value="1"/>
</dbReference>
<dbReference type="eggNOG" id="KOG3595">
    <property type="taxonomic scope" value="Eukaryota"/>
</dbReference>
<evidence type="ECO:0000256" key="8">
    <source>
        <dbReference type="ARBA" id="ARBA00023017"/>
    </source>
</evidence>
<keyword evidence="12" id="KW-0206">Cytoskeleton</keyword>
<dbReference type="InterPro" id="IPR043157">
    <property type="entry name" value="Dynein_AAA1S"/>
</dbReference>
<dbReference type="Pfam" id="PF17852">
    <property type="entry name" value="Dynein_AAA_lid"/>
    <property type="match status" value="1"/>
</dbReference>
<dbReference type="Gene3D" id="1.20.920.20">
    <property type="match status" value="1"/>
</dbReference>
<keyword evidence="13" id="KW-0966">Cell projection</keyword>
<evidence type="ECO:0000256" key="3">
    <source>
        <dbReference type="ARBA" id="ARBA00022490"/>
    </source>
</evidence>
<reference evidence="17 18" key="1">
    <citation type="journal article" date="2008" name="Nature">
        <title>The Trichoplax genome and the nature of placozoans.</title>
        <authorList>
            <person name="Srivastava M."/>
            <person name="Begovic E."/>
            <person name="Chapman J."/>
            <person name="Putnam N.H."/>
            <person name="Hellsten U."/>
            <person name="Kawashima T."/>
            <person name="Kuo A."/>
            <person name="Mitros T."/>
            <person name="Salamov A."/>
            <person name="Carpenter M.L."/>
            <person name="Signorovitch A.Y."/>
            <person name="Moreno M.A."/>
            <person name="Kamm K."/>
            <person name="Grimwood J."/>
            <person name="Schmutz J."/>
            <person name="Shapiro H."/>
            <person name="Grigoriev I.V."/>
            <person name="Buss L.W."/>
            <person name="Schierwater B."/>
            <person name="Dellaporta S.L."/>
            <person name="Rokhsar D.S."/>
        </authorList>
    </citation>
    <scope>NUCLEOTIDE SEQUENCE [LARGE SCALE GENOMIC DNA]</scope>
    <source>
        <strain evidence="17 18">Grell-BS-1999</strain>
    </source>
</reference>
<keyword evidence="8" id="KW-0243">Dynein</keyword>
<evidence type="ECO:0000256" key="4">
    <source>
        <dbReference type="ARBA" id="ARBA00022701"/>
    </source>
</evidence>
<dbReference type="Pfam" id="PF12775">
    <property type="entry name" value="AAA_7"/>
    <property type="match status" value="1"/>
</dbReference>
<dbReference type="Gene3D" id="1.10.8.720">
    <property type="entry name" value="Region D6 of dynein motor"/>
    <property type="match status" value="1"/>
</dbReference>
<evidence type="ECO:0000256" key="1">
    <source>
        <dbReference type="ARBA" id="ARBA00004430"/>
    </source>
</evidence>
<dbReference type="GeneID" id="6754089"/>
<dbReference type="Pfam" id="PF12774">
    <property type="entry name" value="AAA_6"/>
    <property type="match status" value="2"/>
</dbReference>
<dbReference type="GO" id="GO:0008569">
    <property type="term" value="F:minus-end-directed microtubule motor activity"/>
    <property type="evidence" value="ECO:0000318"/>
    <property type="project" value="GO_Central"/>
</dbReference>
<dbReference type="InterPro" id="IPR004273">
    <property type="entry name" value="Dynein_heavy_D6_P-loop"/>
</dbReference>
<dbReference type="GO" id="GO:0060294">
    <property type="term" value="P:cilium movement involved in cell motility"/>
    <property type="evidence" value="ECO:0000318"/>
    <property type="project" value="GO_Central"/>
</dbReference>
<dbReference type="OMA" id="LQVMSVT"/>
<dbReference type="InterPro" id="IPR003593">
    <property type="entry name" value="AAA+_ATPase"/>
</dbReference>
<dbReference type="InterPro" id="IPR056759">
    <property type="entry name" value="DYH2-5-8_CC"/>
</dbReference>